<reference evidence="2 3" key="1">
    <citation type="submission" date="2019-04" db="EMBL/GenBank/DDBJ databases">
        <title>Comparative genomics and transcriptomics to analyze fruiting body development in filamentous ascomycetes.</title>
        <authorList>
            <consortium name="DOE Joint Genome Institute"/>
            <person name="Lutkenhaus R."/>
            <person name="Traeger S."/>
            <person name="Breuer J."/>
            <person name="Kuo A."/>
            <person name="Lipzen A."/>
            <person name="Pangilinan J."/>
            <person name="Dilworth D."/>
            <person name="Sandor L."/>
            <person name="Poggeler S."/>
            <person name="Barry K."/>
            <person name="Grigoriev I.V."/>
            <person name="Nowrousian M."/>
        </authorList>
    </citation>
    <scope>NUCLEOTIDE SEQUENCE [LARGE SCALE GENOMIC DNA]</scope>
    <source>
        <strain evidence="2 3">CBS 389.68</strain>
    </source>
</reference>
<dbReference type="EMBL" id="ML220138">
    <property type="protein sequence ID" value="TGZ78749.1"/>
    <property type="molecule type" value="Genomic_DNA"/>
</dbReference>
<feature type="region of interest" description="Disordered" evidence="1">
    <location>
        <begin position="373"/>
        <end position="416"/>
    </location>
</feature>
<feature type="region of interest" description="Disordered" evidence="1">
    <location>
        <begin position="547"/>
        <end position="566"/>
    </location>
</feature>
<evidence type="ECO:0000313" key="3">
    <source>
        <dbReference type="Proteomes" id="UP000298138"/>
    </source>
</evidence>
<dbReference type="STRING" id="341454.A0A4S2MRP3"/>
<evidence type="ECO:0000256" key="1">
    <source>
        <dbReference type="SAM" id="MobiDB-lite"/>
    </source>
</evidence>
<feature type="compositionally biased region" description="Acidic residues" evidence="1">
    <location>
        <begin position="555"/>
        <end position="565"/>
    </location>
</feature>
<feature type="region of interest" description="Disordered" evidence="1">
    <location>
        <begin position="143"/>
        <end position="198"/>
    </location>
</feature>
<proteinExistence type="predicted"/>
<dbReference type="InParanoid" id="A0A4S2MRP3"/>
<name>A0A4S2MRP3_9PEZI</name>
<evidence type="ECO:0000313" key="2">
    <source>
        <dbReference type="EMBL" id="TGZ78749.1"/>
    </source>
</evidence>
<feature type="compositionally biased region" description="Basic and acidic residues" evidence="1">
    <location>
        <begin position="672"/>
        <end position="686"/>
    </location>
</feature>
<feature type="compositionally biased region" description="Acidic residues" evidence="1">
    <location>
        <begin position="398"/>
        <end position="409"/>
    </location>
</feature>
<feature type="region of interest" description="Disordered" evidence="1">
    <location>
        <begin position="1"/>
        <end position="26"/>
    </location>
</feature>
<dbReference type="AlphaFoldDB" id="A0A4S2MRP3"/>
<keyword evidence="3" id="KW-1185">Reference proteome</keyword>
<feature type="compositionally biased region" description="Basic and acidic residues" evidence="1">
    <location>
        <begin position="1"/>
        <end position="12"/>
    </location>
</feature>
<feature type="region of interest" description="Disordered" evidence="1">
    <location>
        <begin position="104"/>
        <end position="126"/>
    </location>
</feature>
<gene>
    <name evidence="2" type="ORF">EX30DRAFT_130633</name>
</gene>
<sequence>MTERPLSRDEAARPSQTESTEKGPDDVIAMVQAMRAEGFSVNLEGKEEVRSEKEEDNVEVVQVPTTMYPSTAQMDALDKLEGNTPRKFDVISPLEEIQQQYGYQQRNDMPHDRQYYHRDQIPPHHDGVDEYAPQLEAIPVSRPESATGSLFEDFDGVHYSPDDQHEVPTPPPHPVSSPYQQPHHRPGSSSYFPPQSKSPLPPGVVYYPARVPAVINLPPLLSKSRNNNASAQRQDRRTVLYQGPGTASLPDSTSATTLDLTSHRRSVADVSSKRLSALPASLRASAFFESMAPPSVAALPKVDTQQANGSAQKTLDLILDASATAPPAAFTDHPITGLPSGARTSVMHPGRASVMMMNPSRTSLASPAIGRDITVTHHPGETPRSGSPVNHRHSNSDCDGDDESDEEGSDSNLDPHALPTTLLAELAQRKAQQKSRTRTAASAFPTGMHSTLLELDAVAQVQAATRRKGRPVLAWEDQPDTPAEAEDEDVPLGVLFPKGKLGGDGKGMANDEPRGLLMKKELEDSEPLAKRRERLVKEKKRFTITVPIPHVAEDAPGEEGEEAEETLAQRRERLKRQQSQGLSTPSPSLPHDDPEDEPLAQRRLRLQAQQSPRANTPMSMPRQRQSLITTEISREQRIKDGILMVNSGQAPVGRGGMLGMGEKVPPGSRVASRAESRLESRSESRLAGRPGSAMMLQHPQQQMGGLMAQQQQYQQQQMMMLQQQQQQQMYNMDSMGQMGQMGQLNPMQIQMQMQMQMGMGMGYGPMNPMMQQDPQMNQKQREFVERWRTSIM</sequence>
<dbReference type="Proteomes" id="UP000298138">
    <property type="component" value="Unassembled WGS sequence"/>
</dbReference>
<feature type="region of interest" description="Disordered" evidence="1">
    <location>
        <begin position="654"/>
        <end position="690"/>
    </location>
</feature>
<protein>
    <submittedName>
        <fullName evidence="2">Uncharacterized protein</fullName>
    </submittedName>
</protein>
<dbReference type="OrthoDB" id="5288142at2759"/>
<feature type="region of interest" description="Disordered" evidence="1">
    <location>
        <begin position="573"/>
        <end position="596"/>
    </location>
</feature>
<organism evidence="2 3">
    <name type="scientific">Ascodesmis nigricans</name>
    <dbReference type="NCBI Taxonomy" id="341454"/>
    <lineage>
        <taxon>Eukaryota</taxon>
        <taxon>Fungi</taxon>
        <taxon>Dikarya</taxon>
        <taxon>Ascomycota</taxon>
        <taxon>Pezizomycotina</taxon>
        <taxon>Pezizomycetes</taxon>
        <taxon>Pezizales</taxon>
        <taxon>Ascodesmidaceae</taxon>
        <taxon>Ascodesmis</taxon>
    </lineage>
</organism>
<accession>A0A4S2MRP3</accession>
<feature type="compositionally biased region" description="Basic and acidic residues" evidence="1">
    <location>
        <begin position="108"/>
        <end position="126"/>
    </location>
</feature>
<feature type="compositionally biased region" description="Polar residues" evidence="1">
    <location>
        <begin position="187"/>
        <end position="198"/>
    </location>
</feature>
<feature type="compositionally biased region" description="Polar residues" evidence="1">
    <location>
        <begin position="577"/>
        <end position="586"/>
    </location>
</feature>